<feature type="region of interest" description="Disordered" evidence="2">
    <location>
        <begin position="427"/>
        <end position="507"/>
    </location>
</feature>
<dbReference type="AlphaFoldDB" id="A0A5M6BYU5"/>
<name>A0A5M6BYU5_9TREE</name>
<reference evidence="4" key="2">
    <citation type="submission" date="2024-01" db="EMBL/GenBank/DDBJ databases">
        <title>Comparative genomics of Cryptococcus and Kwoniella reveals pathogenesis evolution and contrasting modes of karyotype evolution via chromosome fusion or intercentromeric recombination.</title>
        <authorList>
            <person name="Coelho M.A."/>
            <person name="David-Palma M."/>
            <person name="Shea T."/>
            <person name="Bowers K."/>
            <person name="McGinley-Smith S."/>
            <person name="Mohammad A.W."/>
            <person name="Gnirke A."/>
            <person name="Yurkov A.M."/>
            <person name="Nowrousian M."/>
            <person name="Sun S."/>
            <person name="Cuomo C.A."/>
            <person name="Heitman J."/>
        </authorList>
    </citation>
    <scope>NUCLEOTIDE SEQUENCE</scope>
    <source>
        <strain evidence="4">CBS 12478</strain>
    </source>
</reference>
<evidence type="ECO:0000259" key="3">
    <source>
        <dbReference type="Pfam" id="PF07910"/>
    </source>
</evidence>
<dbReference type="Proteomes" id="UP000322225">
    <property type="component" value="Chromosome 7"/>
</dbReference>
<feature type="compositionally biased region" description="Low complexity" evidence="2">
    <location>
        <begin position="35"/>
        <end position="50"/>
    </location>
</feature>
<feature type="compositionally biased region" description="Basic and acidic residues" evidence="2">
    <location>
        <begin position="91"/>
        <end position="108"/>
    </location>
</feature>
<gene>
    <name evidence="4" type="ORF">CI109_104015</name>
</gene>
<keyword evidence="5" id="KW-1185">Reference proteome</keyword>
<protein>
    <recommendedName>
        <fullName evidence="3">UFSP1/2/DUB catalytic domain-containing protein</fullName>
    </recommendedName>
</protein>
<feature type="region of interest" description="Disordered" evidence="2">
    <location>
        <begin position="28"/>
        <end position="50"/>
    </location>
</feature>
<dbReference type="InterPro" id="IPR012462">
    <property type="entry name" value="UFSP1/2_DUB_cat"/>
</dbReference>
<dbReference type="GeneID" id="43589398"/>
<accession>A0A5M6BYU5</accession>
<dbReference type="GO" id="GO:0019783">
    <property type="term" value="F:ubiquitin-like protein peptidase activity"/>
    <property type="evidence" value="ECO:0007669"/>
    <property type="project" value="UniProtKB-ARBA"/>
</dbReference>
<evidence type="ECO:0000313" key="5">
    <source>
        <dbReference type="Proteomes" id="UP000322225"/>
    </source>
</evidence>
<dbReference type="PANTHER" id="PTHR48153:SF4">
    <property type="entry name" value="UBIQUITIN CARBOXYL-TERMINAL HYDROLASE MUG105"/>
    <property type="match status" value="1"/>
</dbReference>
<dbReference type="PANTHER" id="PTHR48153">
    <property type="entry name" value="UFM1-SPECIFIC PROTEASE 2"/>
    <property type="match status" value="1"/>
</dbReference>
<reference evidence="4" key="1">
    <citation type="submission" date="2017-08" db="EMBL/GenBank/DDBJ databases">
        <authorList>
            <person name="Cuomo C."/>
            <person name="Billmyre B."/>
            <person name="Heitman J."/>
        </authorList>
    </citation>
    <scope>NUCLEOTIDE SEQUENCE</scope>
    <source>
        <strain evidence="4">CBS 12478</strain>
    </source>
</reference>
<sequence>MPTCPVCGEDQNADDKAFEHHVNAHFDGGGFAGPSRPASSSSLRDSPMAMDGGNEGTLDTCPICSFPLSYLTPAESSTHLNSCLDTTSDPRSSKEQQDVDSADSHQFEDDYEIYDMEDDYDYANMESQRRADEDWKVEEEWDGPAKPGGWTDWVGKKVDKGDKWWDPISGTTKASDVPNNFSPGVVSVLASTLRNAAHQSITRRAVLSRDTVHIKGVWAFDMGWGCGYRNALMCLSALLSIPAYRPLFAREHNGAEPGVRRVQGWLEEAWKEGYDPEGRAQLKGKVLGTRKWIGPSDLYAMFTYKGIPCEIYDFPKPVEGKSSLRTAHIALQQWVKAYFSEEDNEKHPQDRSAFDVLMRSGDGGAGRGDAVRVSNKFPLILQHFGHSRTIIGYEENGRGDVNLLLLDPGRTMPKDIRSAGLVELVTQRAKAPPPQAETAPAPVPPPPHGMLRKRSSQTTHEAMPFSPPFTNGRAEIVETDSPDLSSDHNGLNHPRGGGTGGDSFVLSDEEITPSGWVRKKMKKNSSGGGVTTTTSLSTTKTLNYFRVNLGGLSKYTQYQVLAFTGGEVLSRAERERRKEIRSTVVRA</sequence>
<evidence type="ECO:0000313" key="4">
    <source>
        <dbReference type="EMBL" id="WWD19554.1"/>
    </source>
</evidence>
<dbReference type="RefSeq" id="XP_031860489.1">
    <property type="nucleotide sequence ID" value="XM_032005255.1"/>
</dbReference>
<feature type="compositionally biased region" description="Polar residues" evidence="2">
    <location>
        <begin position="79"/>
        <end position="90"/>
    </location>
</feature>
<dbReference type="OrthoDB" id="288987at2759"/>
<feature type="compositionally biased region" description="Pro residues" evidence="2">
    <location>
        <begin position="431"/>
        <end position="448"/>
    </location>
</feature>
<dbReference type="Pfam" id="PF07910">
    <property type="entry name" value="Peptidase_C78"/>
    <property type="match status" value="1"/>
</dbReference>
<evidence type="ECO:0000256" key="1">
    <source>
        <dbReference type="ARBA" id="ARBA00022801"/>
    </source>
</evidence>
<dbReference type="Gene3D" id="3.90.70.130">
    <property type="match status" value="1"/>
</dbReference>
<feature type="region of interest" description="Disordered" evidence="2">
    <location>
        <begin position="79"/>
        <end position="108"/>
    </location>
</feature>
<dbReference type="KEGG" id="ksn:43589398"/>
<organism evidence="4 5">
    <name type="scientific">Kwoniella shandongensis</name>
    <dbReference type="NCBI Taxonomy" id="1734106"/>
    <lineage>
        <taxon>Eukaryota</taxon>
        <taxon>Fungi</taxon>
        <taxon>Dikarya</taxon>
        <taxon>Basidiomycota</taxon>
        <taxon>Agaricomycotina</taxon>
        <taxon>Tremellomycetes</taxon>
        <taxon>Tremellales</taxon>
        <taxon>Cryptococcaceae</taxon>
        <taxon>Kwoniella</taxon>
    </lineage>
</organism>
<keyword evidence="1" id="KW-0378">Hydrolase</keyword>
<feature type="domain" description="UFSP1/2/DUB catalytic" evidence="3">
    <location>
        <begin position="220"/>
        <end position="416"/>
    </location>
</feature>
<evidence type="ECO:0000256" key="2">
    <source>
        <dbReference type="SAM" id="MobiDB-lite"/>
    </source>
</evidence>
<dbReference type="EMBL" id="CP144057">
    <property type="protein sequence ID" value="WWD19554.1"/>
    <property type="molecule type" value="Genomic_DNA"/>
</dbReference>
<proteinExistence type="predicted"/>